<dbReference type="CDD" id="cd02440">
    <property type="entry name" value="AdoMet_MTases"/>
    <property type="match status" value="1"/>
</dbReference>
<dbReference type="InterPro" id="IPR029063">
    <property type="entry name" value="SAM-dependent_MTases_sf"/>
</dbReference>
<dbReference type="GO" id="GO:0030488">
    <property type="term" value="P:tRNA methylation"/>
    <property type="evidence" value="ECO:0007669"/>
    <property type="project" value="InterPro"/>
</dbReference>
<keyword evidence="2" id="KW-0808">Transferase</keyword>
<dbReference type="PANTHER" id="PTHR12133">
    <property type="entry name" value="TRNA (ADENINE(58)-N(1))-METHYLTRANSFERASE"/>
    <property type="match status" value="1"/>
</dbReference>
<reference evidence="6" key="1">
    <citation type="journal article" date="2014" name="Front. Microbiol.">
        <title>High frequency of phylogenetically diverse reductive dehalogenase-homologous genes in deep subseafloor sedimentary metagenomes.</title>
        <authorList>
            <person name="Kawai M."/>
            <person name="Futagami T."/>
            <person name="Toyoda A."/>
            <person name="Takaki Y."/>
            <person name="Nishi S."/>
            <person name="Hori S."/>
            <person name="Arai W."/>
            <person name="Tsubouchi T."/>
            <person name="Morono Y."/>
            <person name="Uchiyama I."/>
            <person name="Ito T."/>
            <person name="Fujiyama A."/>
            <person name="Inagaki F."/>
            <person name="Takami H."/>
        </authorList>
    </citation>
    <scope>NUCLEOTIDE SEQUENCE</scope>
    <source>
        <strain evidence="6">Expedition CK06-06</strain>
    </source>
</reference>
<name>X1C3S1_9ZZZZ</name>
<dbReference type="Pfam" id="PF08704">
    <property type="entry name" value="GCD14"/>
    <property type="match status" value="1"/>
</dbReference>
<dbReference type="Pfam" id="PF14801">
    <property type="entry name" value="TrmI-like_N"/>
    <property type="match status" value="1"/>
</dbReference>
<evidence type="ECO:0000313" key="6">
    <source>
        <dbReference type="EMBL" id="GAG79026.1"/>
    </source>
</evidence>
<comment type="caution">
    <text evidence="6">The sequence shown here is derived from an EMBL/GenBank/DDBJ whole genome shotgun (WGS) entry which is preliminary data.</text>
</comment>
<keyword evidence="1" id="KW-0489">Methyltransferase</keyword>
<keyword evidence="4" id="KW-0819">tRNA processing</keyword>
<dbReference type="PANTHER" id="PTHR12133:SF1">
    <property type="entry name" value="TRNA (ADENINE(58)-N(1))-METHYLTRANSFERASE, MITOCHONDRIAL"/>
    <property type="match status" value="1"/>
</dbReference>
<accession>X1C3S1</accession>
<protein>
    <recommendedName>
        <fullName evidence="5">tRNA (adenine(58)-N(1))-methyltransferase catalytic subunit TRM61 C-terminal domain-containing protein</fullName>
    </recommendedName>
</protein>
<dbReference type="InterPro" id="IPR049470">
    <property type="entry name" value="TRM61_C"/>
</dbReference>
<sequence>MSTNIIKENDLIFLILDGKRRWLVQVKSGGNFHTHKGIIEFDDVIGKKFGSVVFSRPFETQGYKFYVLKPLPSDYILHMTRKTQIIYPEDAGLILLYTGIGPGSIVIEAGCGSGALTCILGNFVRPKGHIYSYDIREKSLKRAKLNVKRAKLDDFVSIQYGDILNDDLKLENVDAVVLDMATPWNAIKKVLNYLKFSGTLASFSPTIEQVKKTVSAMKNN</sequence>
<evidence type="ECO:0000256" key="3">
    <source>
        <dbReference type="ARBA" id="ARBA00022691"/>
    </source>
</evidence>
<organism evidence="6">
    <name type="scientific">marine sediment metagenome</name>
    <dbReference type="NCBI Taxonomy" id="412755"/>
    <lineage>
        <taxon>unclassified sequences</taxon>
        <taxon>metagenomes</taxon>
        <taxon>ecological metagenomes</taxon>
    </lineage>
</organism>
<feature type="non-terminal residue" evidence="6">
    <location>
        <position position="220"/>
    </location>
</feature>
<evidence type="ECO:0000259" key="5">
    <source>
        <dbReference type="Pfam" id="PF08704"/>
    </source>
</evidence>
<feature type="domain" description="tRNA (adenine(58)-N(1))-methyltransferase catalytic subunit TRM61 C-terminal" evidence="5">
    <location>
        <begin position="66"/>
        <end position="219"/>
    </location>
</feature>
<proteinExistence type="predicted"/>
<dbReference type="GO" id="GO:0160107">
    <property type="term" value="F:tRNA (adenine(58)-N1)-methyltransferase activity"/>
    <property type="evidence" value="ECO:0007669"/>
    <property type="project" value="InterPro"/>
</dbReference>
<evidence type="ECO:0000256" key="2">
    <source>
        <dbReference type="ARBA" id="ARBA00022679"/>
    </source>
</evidence>
<evidence type="ECO:0000256" key="4">
    <source>
        <dbReference type="ARBA" id="ARBA00022694"/>
    </source>
</evidence>
<dbReference type="EMBL" id="BART01017546">
    <property type="protein sequence ID" value="GAG79026.1"/>
    <property type="molecule type" value="Genomic_DNA"/>
</dbReference>
<gene>
    <name evidence="6" type="ORF">S01H4_33363</name>
</gene>
<dbReference type="AlphaFoldDB" id="X1C3S1"/>
<dbReference type="Gene3D" id="3.10.330.20">
    <property type="match status" value="1"/>
</dbReference>
<dbReference type="SUPFAM" id="SSF53335">
    <property type="entry name" value="S-adenosyl-L-methionine-dependent methyltransferases"/>
    <property type="match status" value="1"/>
</dbReference>
<dbReference type="Gene3D" id="3.40.50.150">
    <property type="entry name" value="Vaccinia Virus protein VP39"/>
    <property type="match status" value="1"/>
</dbReference>
<dbReference type="PROSITE" id="PS51620">
    <property type="entry name" value="SAM_TRM61"/>
    <property type="match status" value="1"/>
</dbReference>
<evidence type="ECO:0000256" key="1">
    <source>
        <dbReference type="ARBA" id="ARBA00022603"/>
    </source>
</evidence>
<dbReference type="GO" id="GO:0031515">
    <property type="term" value="C:tRNA (m1A) methyltransferase complex"/>
    <property type="evidence" value="ECO:0007669"/>
    <property type="project" value="InterPro"/>
</dbReference>
<keyword evidence="3" id="KW-0949">S-adenosyl-L-methionine</keyword>
<dbReference type="InterPro" id="IPR014816">
    <property type="entry name" value="tRNA_MeTrfase_Gcd14"/>
</dbReference>
<dbReference type="PIRSF" id="PIRSF017269">
    <property type="entry name" value="GCD14"/>
    <property type="match status" value="1"/>
</dbReference>